<keyword evidence="5 6" id="KW-0472">Membrane</keyword>
<gene>
    <name evidence="8" type="ORF">IAC96_07415</name>
</gene>
<evidence type="ECO:0000256" key="6">
    <source>
        <dbReference type="SAM" id="Phobius"/>
    </source>
</evidence>
<evidence type="ECO:0000259" key="7">
    <source>
        <dbReference type="Pfam" id="PF00122"/>
    </source>
</evidence>
<dbReference type="EMBL" id="DVHN01000090">
    <property type="protein sequence ID" value="HIR88761.1"/>
    <property type="molecule type" value="Genomic_DNA"/>
</dbReference>
<dbReference type="SFLD" id="SFLDS00003">
    <property type="entry name" value="Haloacid_Dehalogenase"/>
    <property type="match status" value="1"/>
</dbReference>
<dbReference type="SUPFAM" id="SSF81665">
    <property type="entry name" value="Calcium ATPase, transmembrane domain M"/>
    <property type="match status" value="1"/>
</dbReference>
<dbReference type="InterPro" id="IPR001757">
    <property type="entry name" value="P_typ_ATPase"/>
</dbReference>
<dbReference type="CDD" id="cd02609">
    <property type="entry name" value="P-type_ATPase"/>
    <property type="match status" value="1"/>
</dbReference>
<evidence type="ECO:0000256" key="2">
    <source>
        <dbReference type="ARBA" id="ARBA00022692"/>
    </source>
</evidence>
<name>A0A9D1EE95_9FIRM</name>
<organism evidence="8 9">
    <name type="scientific">Candidatus Fimimorpha faecalis</name>
    <dbReference type="NCBI Taxonomy" id="2840824"/>
    <lineage>
        <taxon>Bacteria</taxon>
        <taxon>Bacillati</taxon>
        <taxon>Bacillota</taxon>
        <taxon>Clostridia</taxon>
        <taxon>Eubacteriales</taxon>
        <taxon>Candidatus Fimimorpha</taxon>
    </lineage>
</organism>
<evidence type="ECO:0000256" key="3">
    <source>
        <dbReference type="ARBA" id="ARBA00022967"/>
    </source>
</evidence>
<dbReference type="SFLD" id="SFLDF00027">
    <property type="entry name" value="p-type_atpase"/>
    <property type="match status" value="1"/>
</dbReference>
<comment type="subcellular location">
    <subcellularLocation>
        <location evidence="1">Membrane</location>
        <topology evidence="1">Multi-pass membrane protein</topology>
    </subcellularLocation>
</comment>
<feature type="transmembrane region" description="Helical" evidence="6">
    <location>
        <begin position="708"/>
        <end position="729"/>
    </location>
</feature>
<dbReference type="InterPro" id="IPR023298">
    <property type="entry name" value="ATPase_P-typ_TM_dom_sf"/>
</dbReference>
<dbReference type="InterPro" id="IPR044492">
    <property type="entry name" value="P_typ_ATPase_HD_dom"/>
</dbReference>
<feature type="transmembrane region" description="Helical" evidence="6">
    <location>
        <begin position="588"/>
        <end position="609"/>
    </location>
</feature>
<feature type="transmembrane region" description="Helical" evidence="6">
    <location>
        <begin position="682"/>
        <end position="701"/>
    </location>
</feature>
<evidence type="ECO:0000256" key="1">
    <source>
        <dbReference type="ARBA" id="ARBA00004141"/>
    </source>
</evidence>
<reference evidence="8" key="1">
    <citation type="submission" date="2020-10" db="EMBL/GenBank/DDBJ databases">
        <authorList>
            <person name="Gilroy R."/>
        </authorList>
    </citation>
    <scope>NUCLEOTIDE SEQUENCE</scope>
    <source>
        <strain evidence="8">ChiW13-3771</strain>
    </source>
</reference>
<dbReference type="PANTHER" id="PTHR42861">
    <property type="entry name" value="CALCIUM-TRANSPORTING ATPASE"/>
    <property type="match status" value="1"/>
</dbReference>
<dbReference type="SUPFAM" id="SSF81653">
    <property type="entry name" value="Calcium ATPase, transduction domain A"/>
    <property type="match status" value="1"/>
</dbReference>
<dbReference type="Pfam" id="PF00122">
    <property type="entry name" value="E1-E2_ATPase"/>
    <property type="match status" value="1"/>
</dbReference>
<dbReference type="Proteomes" id="UP000824201">
    <property type="component" value="Unassembled WGS sequence"/>
</dbReference>
<dbReference type="GO" id="GO:0016020">
    <property type="term" value="C:membrane"/>
    <property type="evidence" value="ECO:0007669"/>
    <property type="project" value="UniProtKB-SubCell"/>
</dbReference>
<keyword evidence="4 6" id="KW-1133">Transmembrane helix</keyword>
<dbReference type="Gene3D" id="2.70.150.10">
    <property type="entry name" value="Calcium-transporting ATPase, cytoplasmic transduction domain A"/>
    <property type="match status" value="1"/>
</dbReference>
<dbReference type="SUPFAM" id="SSF56784">
    <property type="entry name" value="HAD-like"/>
    <property type="match status" value="1"/>
</dbReference>
<evidence type="ECO:0000256" key="5">
    <source>
        <dbReference type="ARBA" id="ARBA00023136"/>
    </source>
</evidence>
<dbReference type="InterPro" id="IPR036412">
    <property type="entry name" value="HAD-like_sf"/>
</dbReference>
<protein>
    <submittedName>
        <fullName evidence="8">Cation-translocating P-type ATPase</fullName>
    </submittedName>
</protein>
<dbReference type="PRINTS" id="PR00120">
    <property type="entry name" value="HATPASE"/>
</dbReference>
<evidence type="ECO:0000313" key="9">
    <source>
        <dbReference type="Proteomes" id="UP000824201"/>
    </source>
</evidence>
<dbReference type="PRINTS" id="PR00119">
    <property type="entry name" value="CATATPASE"/>
</dbReference>
<dbReference type="InterPro" id="IPR018303">
    <property type="entry name" value="ATPase_P-typ_P_site"/>
</dbReference>
<feature type="transmembrane region" description="Helical" evidence="6">
    <location>
        <begin position="741"/>
        <end position="759"/>
    </location>
</feature>
<sequence length="775" mass="86191">MQESILGLTHLEVEKRREMGEGGNIPDSITKTKAQILKENIFTLFNLLNFIIALLLFSVGAYSNLFFIVIILCNIGIGIAQELKAKKLVDDLSILNRPQITVLREGRESVIKADEIVKDDVIVLESGRQVCNDAIVLTGSVEMNESLLTGESDPIIKREEDLLYSGSSVISGKCYAKVIHVGNENYATKLAMDVKKEKKIESELLGSMKKVTRFTSFLIVPLGILLFLEAVMLRQTQFDQAIISSSAALLGMLPKGLVLLISVSLATGVIRLSKLKILVQNIYSLETLAHVDVLCLDKTGTITDGNMKVKTVIPMNRFPQMDMNAFLCSYLAASEDNNATIQALKKEFAPKLFYQPVNKIPFSSKRKWGAISFEQIGTVFLGAPERILTSHCAEAEAQMEQGYRVIAVGYSPNSWENEEQLPENIVPLYIVTLEDTIRSHTRETLEYFRNEGVDIKIISGDHIKTVSMIAKQAGLKRWKDAIDLSSVREDADFEELCQRYAVFARVTPKQKQQLVQALKRQGHHVAMTGDGVNDLLALREADCSIAVAEGSDASRQISQIVLLDSDFTNLPQVVLEGRKVINNVTRTAGVFFIKTIYSVLVSLLCLGFNLPFPFIPIQITLIDAFIEAYPSFLTIFESDTRRIEGSFLRKVLGNAAPFAVVITAMIMAVSLSVPFSEPENQTVMYLLLIMTSIFAVVKSCIPFTKSRSFICITMAVGAFAALAILPSMFEISKITTGMIRYLLVAWISMGLVIEIIFKWKKTRHIIARRSYAMSN</sequence>
<dbReference type="InterPro" id="IPR059000">
    <property type="entry name" value="ATPase_P-type_domA"/>
</dbReference>
<dbReference type="InterPro" id="IPR023214">
    <property type="entry name" value="HAD_sf"/>
</dbReference>
<dbReference type="Gene3D" id="3.40.50.1000">
    <property type="entry name" value="HAD superfamily/HAD-like"/>
    <property type="match status" value="1"/>
</dbReference>
<dbReference type="SFLD" id="SFLDG00002">
    <property type="entry name" value="C1.7:_P-type_atpase_like"/>
    <property type="match status" value="1"/>
</dbReference>
<feature type="transmembrane region" description="Helical" evidence="6">
    <location>
        <begin position="253"/>
        <end position="272"/>
    </location>
</feature>
<feature type="transmembrane region" description="Helical" evidence="6">
    <location>
        <begin position="214"/>
        <end position="233"/>
    </location>
</feature>
<dbReference type="PROSITE" id="PS00154">
    <property type="entry name" value="ATPASE_E1_E2"/>
    <property type="match status" value="1"/>
</dbReference>
<dbReference type="InterPro" id="IPR008250">
    <property type="entry name" value="ATPase_P-typ_transduc_dom_A_sf"/>
</dbReference>
<feature type="transmembrane region" description="Helical" evidence="6">
    <location>
        <begin position="656"/>
        <end position="676"/>
    </location>
</feature>
<comment type="caution">
    <text evidence="8">The sequence shown here is derived from an EMBL/GenBank/DDBJ whole genome shotgun (WGS) entry which is preliminary data.</text>
</comment>
<keyword evidence="3" id="KW-1278">Translocase</keyword>
<feature type="domain" description="P-type ATPase A" evidence="7">
    <location>
        <begin position="96"/>
        <end position="194"/>
    </location>
</feature>
<dbReference type="Gene3D" id="3.40.1110.10">
    <property type="entry name" value="Calcium-transporting ATPase, cytoplasmic domain N"/>
    <property type="match status" value="1"/>
</dbReference>
<proteinExistence type="predicted"/>
<evidence type="ECO:0000313" key="8">
    <source>
        <dbReference type="EMBL" id="HIR88761.1"/>
    </source>
</evidence>
<dbReference type="GO" id="GO:0016887">
    <property type="term" value="F:ATP hydrolysis activity"/>
    <property type="evidence" value="ECO:0007669"/>
    <property type="project" value="InterPro"/>
</dbReference>
<dbReference type="Pfam" id="PF00702">
    <property type="entry name" value="Hydrolase"/>
    <property type="match status" value="1"/>
</dbReference>
<dbReference type="Gene3D" id="1.20.1110.10">
    <property type="entry name" value="Calcium-transporting ATPase, transmembrane domain"/>
    <property type="match status" value="1"/>
</dbReference>
<evidence type="ECO:0000256" key="4">
    <source>
        <dbReference type="ARBA" id="ARBA00022989"/>
    </source>
</evidence>
<keyword evidence="2 6" id="KW-0812">Transmembrane</keyword>
<dbReference type="InterPro" id="IPR023299">
    <property type="entry name" value="ATPase_P-typ_cyto_dom_N"/>
</dbReference>
<accession>A0A9D1EE95</accession>
<dbReference type="AlphaFoldDB" id="A0A9D1EE95"/>
<reference evidence="8" key="2">
    <citation type="journal article" date="2021" name="PeerJ">
        <title>Extensive microbial diversity within the chicken gut microbiome revealed by metagenomics and culture.</title>
        <authorList>
            <person name="Gilroy R."/>
            <person name="Ravi A."/>
            <person name="Getino M."/>
            <person name="Pursley I."/>
            <person name="Horton D.L."/>
            <person name="Alikhan N.F."/>
            <person name="Baker D."/>
            <person name="Gharbi K."/>
            <person name="Hall N."/>
            <person name="Watson M."/>
            <person name="Adriaenssens E.M."/>
            <person name="Foster-Nyarko E."/>
            <person name="Jarju S."/>
            <person name="Secka A."/>
            <person name="Antonio M."/>
            <person name="Oren A."/>
            <person name="Chaudhuri R.R."/>
            <person name="La Ragione R."/>
            <person name="Hildebrand F."/>
            <person name="Pallen M.J."/>
        </authorList>
    </citation>
    <scope>NUCLEOTIDE SEQUENCE</scope>
    <source>
        <strain evidence="8">ChiW13-3771</strain>
    </source>
</reference>
<feature type="transmembrane region" description="Helical" evidence="6">
    <location>
        <begin position="615"/>
        <end position="636"/>
    </location>
</feature>
<dbReference type="NCBIfam" id="TIGR01494">
    <property type="entry name" value="ATPase_P-type"/>
    <property type="match status" value="2"/>
</dbReference>
<dbReference type="GO" id="GO:0005524">
    <property type="term" value="F:ATP binding"/>
    <property type="evidence" value="ECO:0007669"/>
    <property type="project" value="InterPro"/>
</dbReference>